<dbReference type="RefSeq" id="WP_158924288.1">
    <property type="nucleotide sequence ID" value="NZ_CP047020.1"/>
</dbReference>
<dbReference type="KEGG" id="sbro:GQF42_27815"/>
<dbReference type="Gene3D" id="1.10.10.10">
    <property type="entry name" value="Winged helix-like DNA-binding domain superfamily/Winged helix DNA-binding domain"/>
    <property type="match status" value="1"/>
</dbReference>
<name>A0A6I6N7U7_9ACTN</name>
<feature type="domain" description="HTH luxR-type" evidence="1">
    <location>
        <begin position="190"/>
        <end position="244"/>
    </location>
</feature>
<evidence type="ECO:0000259" key="1">
    <source>
        <dbReference type="SMART" id="SM00421"/>
    </source>
</evidence>
<dbReference type="InterPro" id="IPR000792">
    <property type="entry name" value="Tscrpt_reg_LuxR_C"/>
</dbReference>
<reference evidence="2 3" key="1">
    <citation type="submission" date="2019-12" db="EMBL/GenBank/DDBJ databases">
        <title>Streptomyces sp. strain T44 isolated from rhizosphere soil of Broussonetia papyrifera.</title>
        <authorList>
            <person name="Mo P."/>
        </authorList>
    </citation>
    <scope>NUCLEOTIDE SEQUENCE [LARGE SCALE GENOMIC DNA]</scope>
    <source>
        <strain evidence="2 3">T44</strain>
    </source>
</reference>
<dbReference type="GO" id="GO:0003677">
    <property type="term" value="F:DNA binding"/>
    <property type="evidence" value="ECO:0007669"/>
    <property type="project" value="InterPro"/>
</dbReference>
<accession>A0A6I6N7U7</accession>
<dbReference type="Proteomes" id="UP000436138">
    <property type="component" value="Chromosome"/>
</dbReference>
<dbReference type="SMART" id="SM00421">
    <property type="entry name" value="HTH_LUXR"/>
    <property type="match status" value="1"/>
</dbReference>
<evidence type="ECO:0000313" key="2">
    <source>
        <dbReference type="EMBL" id="QHA06581.1"/>
    </source>
</evidence>
<gene>
    <name evidence="2" type="ORF">GQF42_27815</name>
</gene>
<dbReference type="GO" id="GO:0006355">
    <property type="term" value="P:regulation of DNA-templated transcription"/>
    <property type="evidence" value="ECO:0007669"/>
    <property type="project" value="InterPro"/>
</dbReference>
<dbReference type="InterPro" id="IPR016032">
    <property type="entry name" value="Sig_transdc_resp-reg_C-effctor"/>
</dbReference>
<organism evidence="2 3">
    <name type="scientific">Streptomyces broussonetiae</name>
    <dbReference type="NCBI Taxonomy" id="2686304"/>
    <lineage>
        <taxon>Bacteria</taxon>
        <taxon>Bacillati</taxon>
        <taxon>Actinomycetota</taxon>
        <taxon>Actinomycetes</taxon>
        <taxon>Kitasatosporales</taxon>
        <taxon>Streptomycetaceae</taxon>
        <taxon>Streptomyces</taxon>
    </lineage>
</organism>
<dbReference type="InterPro" id="IPR036388">
    <property type="entry name" value="WH-like_DNA-bd_sf"/>
</dbReference>
<dbReference type="SUPFAM" id="SSF46894">
    <property type="entry name" value="C-terminal effector domain of the bipartite response regulators"/>
    <property type="match status" value="1"/>
</dbReference>
<evidence type="ECO:0000313" key="3">
    <source>
        <dbReference type="Proteomes" id="UP000436138"/>
    </source>
</evidence>
<protein>
    <submittedName>
        <fullName evidence="2">LuxR family transcriptional regulator</fullName>
    </submittedName>
</protein>
<keyword evidence="3" id="KW-1185">Reference proteome</keyword>
<dbReference type="EMBL" id="CP047020">
    <property type="protein sequence ID" value="QHA06581.1"/>
    <property type="molecule type" value="Genomic_DNA"/>
</dbReference>
<sequence length="262" mass="28654">MSHRREDELEQALLEVRALIESSVAIHRDRSAQEQLITTVENDYAAVLDTAGTLIKGASRSIEIVHARQPSAADRAARHSDRAERDLLHNAAERVAVRLLTIPPLLDEEFVREQFGRERPVAVRVSRLPPLQALIVDGSAALVVADSSVGRRSSVIRVPEVLHALRTFFQNVWSDAVPAGETIVFDDRDRAALAQRILGSLQAGVTDEVAARELTVSVRTYRRYVAEIMSLLGASSRFQAGVRAAELGLISAPRSAGARGRC</sequence>
<proteinExistence type="predicted"/>
<dbReference type="AlphaFoldDB" id="A0A6I6N7U7"/>